<dbReference type="GO" id="GO:0000310">
    <property type="term" value="F:xanthine phosphoribosyltransferase activity"/>
    <property type="evidence" value="ECO:0007669"/>
    <property type="project" value="UniProtKB-UniRule"/>
</dbReference>
<evidence type="ECO:0000256" key="5">
    <source>
        <dbReference type="NCBIfam" id="TIGR01744"/>
    </source>
</evidence>
<dbReference type="PANTHER" id="PTHR43864">
    <property type="entry name" value="HYPOXANTHINE/GUANINE PHOSPHORIBOSYLTRANSFERASE"/>
    <property type="match status" value="1"/>
</dbReference>
<keyword evidence="8" id="KW-1185">Reference proteome</keyword>
<organism evidence="7 8">
    <name type="scientific">Entotheonella factor</name>
    <dbReference type="NCBI Taxonomy" id="1429438"/>
    <lineage>
        <taxon>Bacteria</taxon>
        <taxon>Pseudomonadati</taxon>
        <taxon>Nitrospinota/Tectimicrobiota group</taxon>
        <taxon>Candidatus Tectimicrobiota</taxon>
        <taxon>Candidatus Entotheonellia</taxon>
        <taxon>Candidatus Entotheonellales</taxon>
        <taxon>Candidatus Entotheonellaceae</taxon>
        <taxon>Candidatus Entotheonella</taxon>
    </lineage>
</organism>
<dbReference type="Gene3D" id="3.40.50.2020">
    <property type="match status" value="1"/>
</dbReference>
<keyword evidence="1" id="KW-0963">Cytoplasm</keyword>
<evidence type="ECO:0000259" key="6">
    <source>
        <dbReference type="Pfam" id="PF00156"/>
    </source>
</evidence>
<keyword evidence="2 7" id="KW-0328">Glycosyltransferase</keyword>
<dbReference type="Proteomes" id="UP000019141">
    <property type="component" value="Unassembled WGS sequence"/>
</dbReference>
<accession>W4LMT5</accession>
<dbReference type="InterPro" id="IPR050118">
    <property type="entry name" value="Pur/Pyrimidine_PRTase"/>
</dbReference>
<dbReference type="EC" id="2.4.2.22" evidence="5"/>
<dbReference type="GO" id="GO:0006166">
    <property type="term" value="P:purine ribonucleoside salvage"/>
    <property type="evidence" value="ECO:0007669"/>
    <property type="project" value="UniProtKB-KW"/>
</dbReference>
<evidence type="ECO:0000256" key="3">
    <source>
        <dbReference type="ARBA" id="ARBA00022679"/>
    </source>
</evidence>
<reference evidence="7 8" key="1">
    <citation type="journal article" date="2014" name="Nature">
        <title>An environmental bacterial taxon with a large and distinct metabolic repertoire.</title>
        <authorList>
            <person name="Wilson M.C."/>
            <person name="Mori T."/>
            <person name="Ruckert C."/>
            <person name="Uria A.R."/>
            <person name="Helf M.J."/>
            <person name="Takada K."/>
            <person name="Gernert C."/>
            <person name="Steffens U.A."/>
            <person name="Heycke N."/>
            <person name="Schmitt S."/>
            <person name="Rinke C."/>
            <person name="Helfrich E.J."/>
            <person name="Brachmann A.O."/>
            <person name="Gurgui C."/>
            <person name="Wakimoto T."/>
            <person name="Kracht M."/>
            <person name="Crusemann M."/>
            <person name="Hentschel U."/>
            <person name="Abe I."/>
            <person name="Matsunaga S."/>
            <person name="Kalinowski J."/>
            <person name="Takeyama H."/>
            <person name="Piel J."/>
        </authorList>
    </citation>
    <scope>NUCLEOTIDE SEQUENCE [LARGE SCALE GENOMIC DNA]</scope>
    <source>
        <strain evidence="8">TSY1</strain>
    </source>
</reference>
<gene>
    <name evidence="7" type="ORF">ETSY1_17745</name>
</gene>
<dbReference type="PANTHER" id="PTHR43864:SF1">
    <property type="entry name" value="XANTHINE PHOSPHORIBOSYLTRANSFERASE"/>
    <property type="match status" value="1"/>
</dbReference>
<dbReference type="HOGENOM" id="CLU_099015_0_0_7"/>
<dbReference type="EMBL" id="AZHW01000529">
    <property type="protein sequence ID" value="ETW98691.1"/>
    <property type="molecule type" value="Genomic_DNA"/>
</dbReference>
<dbReference type="InterPro" id="IPR029057">
    <property type="entry name" value="PRTase-like"/>
</dbReference>
<keyword evidence="4" id="KW-0660">Purine salvage</keyword>
<evidence type="ECO:0000256" key="2">
    <source>
        <dbReference type="ARBA" id="ARBA00022676"/>
    </source>
</evidence>
<evidence type="ECO:0000256" key="1">
    <source>
        <dbReference type="ARBA" id="ARBA00022490"/>
    </source>
</evidence>
<dbReference type="InterPro" id="IPR000836">
    <property type="entry name" value="PRTase_dom"/>
</dbReference>
<dbReference type="GO" id="GO:0046110">
    <property type="term" value="P:xanthine metabolic process"/>
    <property type="evidence" value="ECO:0007669"/>
    <property type="project" value="UniProtKB-UniRule"/>
</dbReference>
<dbReference type="Pfam" id="PF00156">
    <property type="entry name" value="Pribosyltran"/>
    <property type="match status" value="1"/>
</dbReference>
<evidence type="ECO:0000256" key="4">
    <source>
        <dbReference type="ARBA" id="ARBA00022726"/>
    </source>
</evidence>
<name>W4LMT5_ENTF1</name>
<dbReference type="NCBIfam" id="TIGR01744">
    <property type="entry name" value="XPRTase"/>
    <property type="match status" value="1"/>
</dbReference>
<dbReference type="PATRIC" id="fig|1429438.4.peg.3474"/>
<dbReference type="CDD" id="cd06223">
    <property type="entry name" value="PRTases_typeI"/>
    <property type="match status" value="1"/>
</dbReference>
<comment type="caution">
    <text evidence="7">The sequence shown here is derived from an EMBL/GenBank/DDBJ whole genome shotgun (WGS) entry which is preliminary data.</text>
</comment>
<feature type="domain" description="Phosphoribosyltransferase" evidence="6">
    <location>
        <begin position="53"/>
        <end position="170"/>
    </location>
</feature>
<protein>
    <recommendedName>
        <fullName evidence="5">Xanthine phosphoribosyltransferase</fullName>
        <ecNumber evidence="5">2.4.2.22</ecNumber>
    </recommendedName>
</protein>
<evidence type="ECO:0000313" key="7">
    <source>
        <dbReference type="EMBL" id="ETW98691.1"/>
    </source>
</evidence>
<dbReference type="InterPro" id="IPR010079">
    <property type="entry name" value="Xanthine_PRibTrfase"/>
</dbReference>
<dbReference type="SUPFAM" id="SSF53271">
    <property type="entry name" value="PRTase-like"/>
    <property type="match status" value="1"/>
</dbReference>
<evidence type="ECO:0000313" key="8">
    <source>
        <dbReference type="Proteomes" id="UP000019141"/>
    </source>
</evidence>
<keyword evidence="3 7" id="KW-0808">Transferase</keyword>
<proteinExistence type="predicted"/>
<dbReference type="AlphaFoldDB" id="W4LMT5"/>
<dbReference type="NCBIfam" id="NF006671">
    <property type="entry name" value="PRK09219.1"/>
    <property type="match status" value="1"/>
</dbReference>
<sequence>MQALVERIRSQAVHLGNGLIGVDSFINHQVDPHLITEMGHALAQAFVEAKVPEITRIVTAEVSGISLAFTTAQAMGIPMVFARKHRPKTMQDDHFAAHTRSYTHGKTVTLRIAAPYLQAHDRVLIIDDFLATGDTIMALAEFVQLSGAALCGIGCAIEKPFEKGRDRLSELRVPIVTLARVELIDQRLHVTD</sequence>